<name>A0A6N7VLR1_ACIFE</name>
<dbReference type="GO" id="GO:0006260">
    <property type="term" value="P:DNA replication"/>
    <property type="evidence" value="ECO:0007669"/>
    <property type="project" value="InterPro"/>
</dbReference>
<dbReference type="Proteomes" id="UP000441455">
    <property type="component" value="Unassembled WGS sequence"/>
</dbReference>
<feature type="domain" description="UvrD-like helicase C-terminal" evidence="14">
    <location>
        <begin position="286"/>
        <end position="562"/>
    </location>
</feature>
<dbReference type="GO" id="GO:0005829">
    <property type="term" value="C:cytosol"/>
    <property type="evidence" value="ECO:0007669"/>
    <property type="project" value="TreeGrafter"/>
</dbReference>
<feature type="region of interest" description="Disordered" evidence="12">
    <location>
        <begin position="677"/>
        <end position="701"/>
    </location>
</feature>
<keyword evidence="3 10" id="KW-0378">Hydrolase</keyword>
<dbReference type="Pfam" id="PF21196">
    <property type="entry name" value="PcrA_UvrD_tudor"/>
    <property type="match status" value="1"/>
</dbReference>
<dbReference type="InterPro" id="IPR014017">
    <property type="entry name" value="DNA_helicase_UvrD-like_C"/>
</dbReference>
<dbReference type="PROSITE" id="PS51217">
    <property type="entry name" value="UVRD_HELICASE_CTER"/>
    <property type="match status" value="1"/>
</dbReference>
<evidence type="ECO:0000313" key="15">
    <source>
        <dbReference type="EMBL" id="MSS82587.1"/>
    </source>
</evidence>
<dbReference type="InterPro" id="IPR005751">
    <property type="entry name" value="ATP-dep_DNA_helicase_PcrA"/>
</dbReference>
<dbReference type="Gene3D" id="1.10.10.160">
    <property type="match status" value="1"/>
</dbReference>
<evidence type="ECO:0000256" key="4">
    <source>
        <dbReference type="ARBA" id="ARBA00022806"/>
    </source>
</evidence>
<keyword evidence="6 11" id="KW-0238">DNA-binding</keyword>
<dbReference type="NCBIfam" id="TIGR01073">
    <property type="entry name" value="pcrA"/>
    <property type="match status" value="1"/>
</dbReference>
<feature type="binding site" evidence="10">
    <location>
        <begin position="27"/>
        <end position="34"/>
    </location>
    <ligand>
        <name>ATP</name>
        <dbReference type="ChEBI" id="CHEBI:30616"/>
    </ligand>
</feature>
<dbReference type="FunFam" id="1.10.10.160:FF:000001">
    <property type="entry name" value="ATP-dependent DNA helicase"/>
    <property type="match status" value="1"/>
</dbReference>
<dbReference type="Gene3D" id="3.40.50.300">
    <property type="entry name" value="P-loop containing nucleotide triphosphate hydrolases"/>
    <property type="match status" value="2"/>
</dbReference>
<sequence length="750" mass="84262">MRDLLASLNEQQAEAVRQIAGPILILAGAGSGKTKALTTKIAYLLEKGVKPWNILAITFTNKAAKEMRQRVDALVGPSAKDVWLYTFHGFCNQLLRRDINALPGYTTSFSIYDPSDCKNVLKEALKKLNLDEKFYPLPGLLATISNAKNAQVDAAAFARQAEDYHAKKVAEIYAEYQKHLVQSNAVDFDDLLLLTVKLLQTVPEVREKYQNKFHYVLIDEYQDTNHVQYLLAKLLSAPENNLCAVGDIDQSIYGWRGADISNILDFEKDYPQARIFKLEQNYRSTQVILDAANEVIKHNAARRPKNLWTENGNGQPIAYYQARDDREEAEFVVGQIRKLQNDGTKLGDMAILYRTNAQSRMFEENLINNGIPYVMVGSLKFYDRKEVKDTLSYLRFLANERDIQGLERIINEPKRGIGAATVAKVRSLLEESGMTLPEVLQTVQAKEVLGRAFGKIQAFSDMIQELARVKDTLPVKDLMTQVLEKSGYLEALRLEGSDQSKSRLDNLNEFLRIADEFAKDPGEENNKTLEDFLNHVALVADIDDAKLTQDSVTLMTLHSAKGLEFPVVFIGGMEDGLFPSQRCLEDEDKLEEERRLCYVGITRAKKRLYLTSCRSRMVYGHVVMYPPSRFLQEIPRNLIENVAVRRSTYGSYGGQRGHQGSAGTHASLRNIARNRGGSILDTPSPRSHFVPEGGPVPEFRAGDKCRHKKFGVGTIIEARPDGSEGQLVTVAFPGSGIKQLATKYKILQKI</sequence>
<feature type="domain" description="UvrD-like helicase ATP-binding" evidence="13">
    <location>
        <begin position="6"/>
        <end position="285"/>
    </location>
</feature>
<dbReference type="EC" id="5.6.2.4" evidence="11"/>
<evidence type="ECO:0000256" key="6">
    <source>
        <dbReference type="ARBA" id="ARBA00023125"/>
    </source>
</evidence>
<dbReference type="Pfam" id="PF00580">
    <property type="entry name" value="UvrD-helicase"/>
    <property type="match status" value="1"/>
</dbReference>
<comment type="similarity">
    <text evidence="1 11">Belongs to the helicase family. UvrD subfamily.</text>
</comment>
<evidence type="ECO:0000259" key="14">
    <source>
        <dbReference type="PROSITE" id="PS51217"/>
    </source>
</evidence>
<evidence type="ECO:0000256" key="5">
    <source>
        <dbReference type="ARBA" id="ARBA00022840"/>
    </source>
</evidence>
<dbReference type="SUPFAM" id="SSF52540">
    <property type="entry name" value="P-loop containing nucleoside triphosphate hydrolases"/>
    <property type="match status" value="1"/>
</dbReference>
<dbReference type="GO" id="GO:0003677">
    <property type="term" value="F:DNA binding"/>
    <property type="evidence" value="ECO:0007669"/>
    <property type="project" value="UniProtKB-KW"/>
</dbReference>
<dbReference type="InterPro" id="IPR027417">
    <property type="entry name" value="P-loop_NTPase"/>
</dbReference>
<organism evidence="15 16">
    <name type="scientific">Acidaminococcus fermentans</name>
    <dbReference type="NCBI Taxonomy" id="905"/>
    <lineage>
        <taxon>Bacteria</taxon>
        <taxon>Bacillati</taxon>
        <taxon>Bacillota</taxon>
        <taxon>Negativicutes</taxon>
        <taxon>Acidaminococcales</taxon>
        <taxon>Acidaminococcaceae</taxon>
        <taxon>Acidaminococcus</taxon>
    </lineage>
</organism>
<comment type="caution">
    <text evidence="15">The sequence shown here is derived from an EMBL/GenBank/DDBJ whole genome shotgun (WGS) entry which is preliminary data.</text>
</comment>
<evidence type="ECO:0000256" key="3">
    <source>
        <dbReference type="ARBA" id="ARBA00022801"/>
    </source>
</evidence>
<dbReference type="GO" id="GO:0016787">
    <property type="term" value="F:hydrolase activity"/>
    <property type="evidence" value="ECO:0007669"/>
    <property type="project" value="UniProtKB-UniRule"/>
</dbReference>
<dbReference type="GO" id="GO:0005524">
    <property type="term" value="F:ATP binding"/>
    <property type="evidence" value="ECO:0007669"/>
    <property type="project" value="UniProtKB-UniRule"/>
</dbReference>
<dbReference type="PANTHER" id="PTHR11070:SF2">
    <property type="entry name" value="ATP-DEPENDENT DNA HELICASE SRS2"/>
    <property type="match status" value="1"/>
</dbReference>
<dbReference type="RefSeq" id="WP_154488404.1">
    <property type="nucleotide sequence ID" value="NZ_VULN01000011.1"/>
</dbReference>
<evidence type="ECO:0000256" key="9">
    <source>
        <dbReference type="ARBA" id="ARBA00048988"/>
    </source>
</evidence>
<dbReference type="CDD" id="cd18807">
    <property type="entry name" value="SF1_C_UvrD"/>
    <property type="match status" value="1"/>
</dbReference>
<evidence type="ECO:0000256" key="2">
    <source>
        <dbReference type="ARBA" id="ARBA00022741"/>
    </source>
</evidence>
<gene>
    <name evidence="15" type="primary">pcrA</name>
    <name evidence="15" type="ORF">FX155_08275</name>
</gene>
<evidence type="ECO:0000313" key="16">
    <source>
        <dbReference type="Proteomes" id="UP000441455"/>
    </source>
</evidence>
<keyword evidence="5 10" id="KW-0067">ATP-binding</keyword>
<evidence type="ECO:0000256" key="1">
    <source>
        <dbReference type="ARBA" id="ARBA00009922"/>
    </source>
</evidence>
<dbReference type="AlphaFoldDB" id="A0A6N7VLR1"/>
<comment type="catalytic activity">
    <reaction evidence="8">
        <text>Couples ATP hydrolysis with the unwinding of duplex DNA by translocating in the 3'-5' direction.</text>
        <dbReference type="EC" id="5.6.2.4"/>
    </reaction>
</comment>
<dbReference type="CDD" id="cd17932">
    <property type="entry name" value="DEXQc_UvrD"/>
    <property type="match status" value="1"/>
</dbReference>
<evidence type="ECO:0000256" key="8">
    <source>
        <dbReference type="ARBA" id="ARBA00034617"/>
    </source>
</evidence>
<keyword evidence="7" id="KW-0413">Isomerase</keyword>
<accession>A0A6N7VLR1</accession>
<dbReference type="FunFam" id="1.10.486.10:FF:000003">
    <property type="entry name" value="ATP-dependent DNA helicase"/>
    <property type="match status" value="1"/>
</dbReference>
<dbReference type="GO" id="GO:0043138">
    <property type="term" value="F:3'-5' DNA helicase activity"/>
    <property type="evidence" value="ECO:0007669"/>
    <property type="project" value="UniProtKB-EC"/>
</dbReference>
<protein>
    <recommendedName>
        <fullName evidence="11">ATP-dependent DNA helicase</fullName>
        <ecNumber evidence="11">5.6.2.4</ecNumber>
    </recommendedName>
</protein>
<dbReference type="Pfam" id="PF13361">
    <property type="entry name" value="UvrD_C"/>
    <property type="match status" value="1"/>
</dbReference>
<dbReference type="GO" id="GO:0033202">
    <property type="term" value="C:DNA helicase complex"/>
    <property type="evidence" value="ECO:0007669"/>
    <property type="project" value="TreeGrafter"/>
</dbReference>
<dbReference type="PANTHER" id="PTHR11070">
    <property type="entry name" value="UVRD / RECB / PCRA DNA HELICASE FAMILY MEMBER"/>
    <property type="match status" value="1"/>
</dbReference>
<dbReference type="GO" id="GO:0009314">
    <property type="term" value="P:response to radiation"/>
    <property type="evidence" value="ECO:0007669"/>
    <property type="project" value="UniProtKB-ARBA"/>
</dbReference>
<dbReference type="InterPro" id="IPR013986">
    <property type="entry name" value="DExx_box_DNA_helicase_dom_sf"/>
</dbReference>
<evidence type="ECO:0000256" key="11">
    <source>
        <dbReference type="RuleBase" id="RU364053"/>
    </source>
</evidence>
<dbReference type="PROSITE" id="PS51198">
    <property type="entry name" value="UVRD_HELICASE_ATP_BIND"/>
    <property type="match status" value="1"/>
</dbReference>
<keyword evidence="2 10" id="KW-0547">Nucleotide-binding</keyword>
<evidence type="ECO:0000256" key="12">
    <source>
        <dbReference type="SAM" id="MobiDB-lite"/>
    </source>
</evidence>
<reference evidence="15 16" key="1">
    <citation type="submission" date="2019-08" db="EMBL/GenBank/DDBJ databases">
        <title>In-depth cultivation of the pig gut microbiome towards novel bacterial diversity and tailored functional studies.</title>
        <authorList>
            <person name="Wylensek D."/>
            <person name="Hitch T.C.A."/>
            <person name="Clavel T."/>
        </authorList>
    </citation>
    <scope>NUCLEOTIDE SEQUENCE [LARGE SCALE GENOMIC DNA]</scope>
    <source>
        <strain evidence="15 16">WCA-389-WT-5B</strain>
    </source>
</reference>
<dbReference type="GO" id="GO:0000725">
    <property type="term" value="P:recombinational repair"/>
    <property type="evidence" value="ECO:0007669"/>
    <property type="project" value="TreeGrafter"/>
</dbReference>
<dbReference type="InterPro" id="IPR014016">
    <property type="entry name" value="UvrD-like_ATP-bd"/>
</dbReference>
<keyword evidence="4 10" id="KW-0347">Helicase</keyword>
<dbReference type="Gene3D" id="1.10.486.10">
    <property type="entry name" value="PCRA, domain 4"/>
    <property type="match status" value="1"/>
</dbReference>
<dbReference type="OrthoDB" id="9810135at2"/>
<comment type="catalytic activity">
    <reaction evidence="9 11">
        <text>ATP + H2O = ADP + phosphate + H(+)</text>
        <dbReference type="Rhea" id="RHEA:13065"/>
        <dbReference type="ChEBI" id="CHEBI:15377"/>
        <dbReference type="ChEBI" id="CHEBI:15378"/>
        <dbReference type="ChEBI" id="CHEBI:30616"/>
        <dbReference type="ChEBI" id="CHEBI:43474"/>
        <dbReference type="ChEBI" id="CHEBI:456216"/>
        <dbReference type="EC" id="5.6.2.4"/>
    </reaction>
</comment>
<evidence type="ECO:0000256" key="10">
    <source>
        <dbReference type="PROSITE-ProRule" id="PRU00560"/>
    </source>
</evidence>
<dbReference type="EMBL" id="VULN01000011">
    <property type="protein sequence ID" value="MSS82587.1"/>
    <property type="molecule type" value="Genomic_DNA"/>
</dbReference>
<evidence type="ECO:0000256" key="7">
    <source>
        <dbReference type="ARBA" id="ARBA00023235"/>
    </source>
</evidence>
<dbReference type="InterPro" id="IPR000212">
    <property type="entry name" value="DNA_helicase_UvrD/REP"/>
</dbReference>
<evidence type="ECO:0000259" key="13">
    <source>
        <dbReference type="PROSITE" id="PS51198"/>
    </source>
</evidence>
<proteinExistence type="inferred from homology"/>